<dbReference type="EMBL" id="PPCV01000001">
    <property type="protein sequence ID" value="RXW33316.1"/>
    <property type="molecule type" value="Genomic_DNA"/>
</dbReference>
<name>A0A4Q2EKM2_9ACTN</name>
<evidence type="ECO:0000313" key="2">
    <source>
        <dbReference type="EMBL" id="RXW33316.1"/>
    </source>
</evidence>
<evidence type="ECO:0000313" key="3">
    <source>
        <dbReference type="Proteomes" id="UP000290624"/>
    </source>
</evidence>
<proteinExistence type="predicted"/>
<organism evidence="2 3">
    <name type="scientific">Propioniciclava flava</name>
    <dbReference type="NCBI Taxonomy" id="2072026"/>
    <lineage>
        <taxon>Bacteria</taxon>
        <taxon>Bacillati</taxon>
        <taxon>Actinomycetota</taxon>
        <taxon>Actinomycetes</taxon>
        <taxon>Propionibacteriales</taxon>
        <taxon>Propionibacteriaceae</taxon>
        <taxon>Propioniciclava</taxon>
    </lineage>
</organism>
<dbReference type="AlphaFoldDB" id="A0A4Q2EKM2"/>
<feature type="compositionally biased region" description="Basic residues" evidence="1">
    <location>
        <begin position="1"/>
        <end position="11"/>
    </location>
</feature>
<sequence>MAKRPSKHLRPARPLSASFARTETKRDGSWTVQSVPSGRSEKQYLCPGCQRAVAVGASHLVTWPTQSPIGSVSGLDHRRHWHTGCWARRG</sequence>
<evidence type="ECO:0008006" key="4">
    <source>
        <dbReference type="Google" id="ProtNLM"/>
    </source>
</evidence>
<dbReference type="OrthoDB" id="3381577at2"/>
<reference evidence="2 3" key="1">
    <citation type="submission" date="2018-01" db="EMBL/GenBank/DDBJ databases">
        <title>Lactibacter flavus gen. nov., sp. nov., a novel bacterium of the family Propionibacteriaceae isolated from raw milk and dairy products.</title>
        <authorList>
            <person name="Wenning M."/>
            <person name="Breitenwieser F."/>
            <person name="Huptas C."/>
            <person name="von Neubeck M."/>
            <person name="Busse H.-J."/>
            <person name="Scherer S."/>
        </authorList>
    </citation>
    <scope>NUCLEOTIDE SEQUENCE [LARGE SCALE GENOMIC DNA]</scope>
    <source>
        <strain evidence="2 3">VG341</strain>
    </source>
</reference>
<evidence type="ECO:0000256" key="1">
    <source>
        <dbReference type="SAM" id="MobiDB-lite"/>
    </source>
</evidence>
<gene>
    <name evidence="2" type="ORF">C1706_00670</name>
</gene>
<comment type="caution">
    <text evidence="2">The sequence shown here is derived from an EMBL/GenBank/DDBJ whole genome shotgun (WGS) entry which is preliminary data.</text>
</comment>
<dbReference type="Proteomes" id="UP000290624">
    <property type="component" value="Unassembled WGS sequence"/>
</dbReference>
<keyword evidence="3" id="KW-1185">Reference proteome</keyword>
<accession>A0A4Q2EKM2</accession>
<feature type="region of interest" description="Disordered" evidence="1">
    <location>
        <begin position="1"/>
        <end position="37"/>
    </location>
</feature>
<protein>
    <recommendedName>
        <fullName evidence="4">ATP/GTP-binding protein</fullName>
    </recommendedName>
</protein>